<evidence type="ECO:0000313" key="3">
    <source>
        <dbReference type="EMBL" id="PTU32438.1"/>
    </source>
</evidence>
<dbReference type="PANTHER" id="PTHR43205">
    <property type="entry name" value="PROSTAGLANDIN REDUCTASE"/>
    <property type="match status" value="1"/>
</dbReference>
<gene>
    <name evidence="3" type="ORF">CJD38_07260</name>
</gene>
<dbReference type="OrthoDB" id="9805663at2"/>
<dbReference type="Proteomes" id="UP000244248">
    <property type="component" value="Unassembled WGS sequence"/>
</dbReference>
<feature type="domain" description="Enoyl reductase (ER)" evidence="2">
    <location>
        <begin position="40"/>
        <end position="341"/>
    </location>
</feature>
<dbReference type="SMART" id="SM00829">
    <property type="entry name" value="PKS_ER"/>
    <property type="match status" value="1"/>
</dbReference>
<dbReference type="InterPro" id="IPR013149">
    <property type="entry name" value="ADH-like_C"/>
</dbReference>
<dbReference type="InterPro" id="IPR041694">
    <property type="entry name" value="ADH_N_2"/>
</dbReference>
<sequence>MSNKAVNRRIILAERPRYIIPTANVFRMTEATMPEARDGQVLIRTVWLGVDSYLYSRLQRDSPFAAPVNIGDVMVGATVGRVEVSNHPDYKAGDIVHGFWGWQEYFVSDGSDIAKVDPEIPRATYMLGALGISGLAAYVAVNELVKLKAGETLAIGSALGGVGQIAGQLGKIKGARVVAGASGPKKCQYAMEELGYDICHDRTGRDFMAKATAEFAKAGIDAYIMLSGGKILDTALPYFRPNARVAVCGMMATYGLTSLPPGGDRTVLLLAEIMRRRLQVRGLITTDYLGTPLEAEFRKDMKGYILSGKVKPLEHIVKGLENAPSLMQGLFEGKNFGKAVIQVAD</sequence>
<dbReference type="AlphaFoldDB" id="A0A2T5MIP9"/>
<dbReference type="InterPro" id="IPR036291">
    <property type="entry name" value="NAD(P)-bd_dom_sf"/>
</dbReference>
<dbReference type="RefSeq" id="WP_107939634.1">
    <property type="nucleotide sequence ID" value="NZ_QANS01000002.1"/>
</dbReference>
<dbReference type="InterPro" id="IPR020843">
    <property type="entry name" value="ER"/>
</dbReference>
<reference evidence="3 4" key="1">
    <citation type="submission" date="2018-04" db="EMBL/GenBank/DDBJ databases">
        <title>Novel species isolated from glacier.</title>
        <authorList>
            <person name="Liu Q."/>
            <person name="Xin Y.-H."/>
        </authorList>
    </citation>
    <scope>NUCLEOTIDE SEQUENCE [LARGE SCALE GENOMIC DNA]</scope>
    <source>
        <strain evidence="3 4">GT1R17</strain>
    </source>
</reference>
<dbReference type="SUPFAM" id="SSF51735">
    <property type="entry name" value="NAD(P)-binding Rossmann-fold domains"/>
    <property type="match status" value="1"/>
</dbReference>
<keyword evidence="4" id="KW-1185">Reference proteome</keyword>
<dbReference type="Pfam" id="PF00107">
    <property type="entry name" value="ADH_zinc_N"/>
    <property type="match status" value="1"/>
</dbReference>
<keyword evidence="1" id="KW-0560">Oxidoreductase</keyword>
<dbReference type="InterPro" id="IPR011032">
    <property type="entry name" value="GroES-like_sf"/>
</dbReference>
<evidence type="ECO:0000313" key="4">
    <source>
        <dbReference type="Proteomes" id="UP000244248"/>
    </source>
</evidence>
<organism evidence="3 4">
    <name type="scientific">Stenotrophobium rhamnosiphilum</name>
    <dbReference type="NCBI Taxonomy" id="2029166"/>
    <lineage>
        <taxon>Bacteria</taxon>
        <taxon>Pseudomonadati</taxon>
        <taxon>Pseudomonadota</taxon>
        <taxon>Gammaproteobacteria</taxon>
        <taxon>Nevskiales</taxon>
        <taxon>Nevskiaceae</taxon>
        <taxon>Stenotrophobium</taxon>
    </lineage>
</organism>
<accession>A0A2T5MIP9</accession>
<dbReference type="CDD" id="cd05288">
    <property type="entry name" value="PGDH"/>
    <property type="match status" value="1"/>
</dbReference>
<comment type="caution">
    <text evidence="3">The sequence shown here is derived from an EMBL/GenBank/DDBJ whole genome shotgun (WGS) entry which is preliminary data.</text>
</comment>
<dbReference type="InterPro" id="IPR045010">
    <property type="entry name" value="MDR_fam"/>
</dbReference>
<protein>
    <submittedName>
        <fullName evidence="3">NADP-dependent oxidoreductase</fullName>
    </submittedName>
</protein>
<dbReference type="Gene3D" id="3.90.180.10">
    <property type="entry name" value="Medium-chain alcohol dehydrogenases, catalytic domain"/>
    <property type="match status" value="1"/>
</dbReference>
<dbReference type="Gene3D" id="3.40.50.720">
    <property type="entry name" value="NAD(P)-binding Rossmann-like Domain"/>
    <property type="match status" value="1"/>
</dbReference>
<proteinExistence type="predicted"/>
<dbReference type="Pfam" id="PF16884">
    <property type="entry name" value="ADH_N_2"/>
    <property type="match status" value="1"/>
</dbReference>
<dbReference type="EMBL" id="QANS01000002">
    <property type="protein sequence ID" value="PTU32438.1"/>
    <property type="molecule type" value="Genomic_DNA"/>
</dbReference>
<dbReference type="GO" id="GO:0016628">
    <property type="term" value="F:oxidoreductase activity, acting on the CH-CH group of donors, NAD or NADP as acceptor"/>
    <property type="evidence" value="ECO:0007669"/>
    <property type="project" value="InterPro"/>
</dbReference>
<name>A0A2T5MIP9_9GAMM</name>
<evidence type="ECO:0000256" key="1">
    <source>
        <dbReference type="ARBA" id="ARBA00023002"/>
    </source>
</evidence>
<evidence type="ECO:0000259" key="2">
    <source>
        <dbReference type="SMART" id="SM00829"/>
    </source>
</evidence>
<dbReference type="PANTHER" id="PTHR43205:SF7">
    <property type="entry name" value="PROSTAGLANDIN REDUCTASE 1"/>
    <property type="match status" value="1"/>
</dbReference>
<dbReference type="SUPFAM" id="SSF50129">
    <property type="entry name" value="GroES-like"/>
    <property type="match status" value="1"/>
</dbReference>